<protein>
    <submittedName>
        <fullName evidence="2">Uncharacterized protein</fullName>
    </submittedName>
</protein>
<evidence type="ECO:0000313" key="2">
    <source>
        <dbReference type="EMBL" id="SNR62099.1"/>
    </source>
</evidence>
<accession>A0A238XVU4</accession>
<proteinExistence type="predicted"/>
<evidence type="ECO:0000256" key="1">
    <source>
        <dbReference type="SAM" id="MobiDB-lite"/>
    </source>
</evidence>
<feature type="region of interest" description="Disordered" evidence="1">
    <location>
        <begin position="239"/>
        <end position="262"/>
    </location>
</feature>
<sequence length="281" mass="30275">MLGVGRSFPSGRCLPAEWQMGPGPVGRHDHGDEPRGRVRGWPGLPPPVLQKSPRVPLSRGPIRKPCIPRPDRVILFRSQPAGSRLAARPLPCAIAQSALRGTDVFHDLLLRWVAGVGIDEPCPDANQVPQEPRPAVCDQDVAQGHGGDPGLCEVAPLLSDDRLLVDGALIKVWASVESVKPTAGAFRPTIRASAVRPPRCPASHNAAERPRPASPLQPSARISSTIRIRGCRTRAKAFRHDLMRPAAPGRTLPRGPRASGDKDRCRLLAANWIEGFNPGRS</sequence>
<name>A0A238XVU4_9RHOB</name>
<feature type="region of interest" description="Disordered" evidence="1">
    <location>
        <begin position="13"/>
        <end position="62"/>
    </location>
</feature>
<dbReference type="EMBL" id="FZNM01000012">
    <property type="protein sequence ID" value="SNR62099.1"/>
    <property type="molecule type" value="Genomic_DNA"/>
</dbReference>
<evidence type="ECO:0000313" key="3">
    <source>
        <dbReference type="Proteomes" id="UP000198409"/>
    </source>
</evidence>
<dbReference type="Proteomes" id="UP000198409">
    <property type="component" value="Unassembled WGS sequence"/>
</dbReference>
<organism evidence="2 3">
    <name type="scientific">Paracoccus sediminis</name>
    <dbReference type="NCBI Taxonomy" id="1214787"/>
    <lineage>
        <taxon>Bacteria</taxon>
        <taxon>Pseudomonadati</taxon>
        <taxon>Pseudomonadota</taxon>
        <taxon>Alphaproteobacteria</taxon>
        <taxon>Rhodobacterales</taxon>
        <taxon>Paracoccaceae</taxon>
        <taxon>Paracoccus</taxon>
    </lineage>
</organism>
<feature type="compositionally biased region" description="Basic and acidic residues" evidence="1">
    <location>
        <begin position="26"/>
        <end position="36"/>
    </location>
</feature>
<gene>
    <name evidence="2" type="ORF">SAMN06265378_11254</name>
</gene>
<feature type="region of interest" description="Disordered" evidence="1">
    <location>
        <begin position="194"/>
        <end position="223"/>
    </location>
</feature>
<dbReference type="AlphaFoldDB" id="A0A238XVU4"/>
<reference evidence="3" key="1">
    <citation type="submission" date="2017-06" db="EMBL/GenBank/DDBJ databases">
        <authorList>
            <person name="Varghese N."/>
            <person name="Submissions S."/>
        </authorList>
    </citation>
    <scope>NUCLEOTIDE SEQUENCE [LARGE SCALE GENOMIC DNA]</scope>
    <source>
        <strain evidence="3">DSM 26170</strain>
    </source>
</reference>